<feature type="region of interest" description="Disordered" evidence="1">
    <location>
        <begin position="1"/>
        <end position="199"/>
    </location>
</feature>
<feature type="compositionally biased region" description="Low complexity" evidence="1">
    <location>
        <begin position="181"/>
        <end position="197"/>
    </location>
</feature>
<evidence type="ECO:0000256" key="1">
    <source>
        <dbReference type="SAM" id="MobiDB-lite"/>
    </source>
</evidence>
<feature type="compositionally biased region" description="Low complexity" evidence="1">
    <location>
        <begin position="154"/>
        <end position="170"/>
    </location>
</feature>
<accession>A0AA97K6U1</accession>
<evidence type="ECO:0000313" key="2">
    <source>
        <dbReference type="Proteomes" id="UP001190640"/>
    </source>
</evidence>
<evidence type="ECO:0000313" key="3">
    <source>
        <dbReference type="RefSeq" id="XP_054849641.1"/>
    </source>
</evidence>
<protein>
    <submittedName>
        <fullName evidence="3">Uncharacterized protein LOC129339062</fullName>
    </submittedName>
</protein>
<dbReference type="Proteomes" id="UP001190640">
    <property type="component" value="Chromosome 12"/>
</dbReference>
<keyword evidence="2" id="KW-1185">Reference proteome</keyword>
<proteinExistence type="predicted"/>
<dbReference type="KEGG" id="emc:129339062"/>
<sequence length="302" mass="32230">MGGAFFLTSASPSLEGRPLTSLAPKPARVPKRIARCEADKGPKVPGKRTMEVCRLSTLGEKPRGPDFRTRGEETDGPGSDQTPGRGWEGATLRNARPLKGGKPRAGKGRLRERAAAAPSPQRGLRQKGSPEEPRSHRPEERKGGCGQGIVVGTAREGSSASGSGWAPGRRNQGRLAPGCRAGLPAAPEEEQPLPGAAVNRRLPRRSEAFMASLPEGFCALPGLARACGRARSEKGKKEVELVLGAREQEEPHVESSSVFKVEQQQLARSVSAEGQAELVREERAICQESEWVCSAPFDLHSS</sequence>
<dbReference type="RefSeq" id="XP_054849641.1">
    <property type="nucleotide sequence ID" value="XM_054993666.1"/>
</dbReference>
<gene>
    <name evidence="3" type="primary">LOC129339062</name>
</gene>
<dbReference type="AlphaFoldDB" id="A0AA97K6U1"/>
<organism evidence="2 3">
    <name type="scientific">Eublepharis macularius</name>
    <name type="common">Leopard gecko</name>
    <name type="synonym">Cyrtodactylus macularius</name>
    <dbReference type="NCBI Taxonomy" id="481883"/>
    <lineage>
        <taxon>Eukaryota</taxon>
        <taxon>Metazoa</taxon>
        <taxon>Chordata</taxon>
        <taxon>Craniata</taxon>
        <taxon>Vertebrata</taxon>
        <taxon>Euteleostomi</taxon>
        <taxon>Lepidosauria</taxon>
        <taxon>Squamata</taxon>
        <taxon>Bifurcata</taxon>
        <taxon>Gekkota</taxon>
        <taxon>Eublepharidae</taxon>
        <taxon>Eublepharinae</taxon>
        <taxon>Eublepharis</taxon>
    </lineage>
</organism>
<feature type="compositionally biased region" description="Basic and acidic residues" evidence="1">
    <location>
        <begin position="128"/>
        <end position="143"/>
    </location>
</feature>
<dbReference type="GeneID" id="129339062"/>
<name>A0AA97K6U1_EUBMA</name>
<feature type="compositionally biased region" description="Basic residues" evidence="1">
    <location>
        <begin position="99"/>
        <end position="108"/>
    </location>
</feature>
<reference evidence="3" key="1">
    <citation type="submission" date="2025-08" db="UniProtKB">
        <authorList>
            <consortium name="RefSeq"/>
        </authorList>
    </citation>
    <scope>IDENTIFICATION</scope>
    <source>
        <tissue evidence="3">Blood</tissue>
    </source>
</reference>
<feature type="compositionally biased region" description="Basic and acidic residues" evidence="1">
    <location>
        <begin position="60"/>
        <end position="73"/>
    </location>
</feature>